<proteinExistence type="predicted"/>
<dbReference type="RefSeq" id="WP_097121784.1">
    <property type="nucleotide sequence ID" value="NZ_OCND01000004.1"/>
</dbReference>
<evidence type="ECO:0000313" key="4">
    <source>
        <dbReference type="Proteomes" id="UP000219374"/>
    </source>
</evidence>
<keyword evidence="4" id="KW-1185">Reference proteome</keyword>
<gene>
    <name evidence="3" type="ORF">SAMN06296416_104141</name>
</gene>
<sequence>MKRLVPLSLLSVLCAAVFAVSAQTPAAEPAAIAQPAPATAAEPVATEDAIAEDKAKRISDTHCVRETGSRITRRGDKGRCNALPGRSYSKEDIDGTGHTNLADALRTLDPSIQ</sequence>
<evidence type="ECO:0000256" key="1">
    <source>
        <dbReference type="SAM" id="MobiDB-lite"/>
    </source>
</evidence>
<dbReference type="OrthoDB" id="5988510at2"/>
<feature type="signal peptide" evidence="2">
    <location>
        <begin position="1"/>
        <end position="22"/>
    </location>
</feature>
<dbReference type="AlphaFoldDB" id="A0A286D7D4"/>
<evidence type="ECO:0000313" key="3">
    <source>
        <dbReference type="EMBL" id="SOD54534.1"/>
    </source>
</evidence>
<dbReference type="EMBL" id="OCND01000004">
    <property type="protein sequence ID" value="SOD54534.1"/>
    <property type="molecule type" value="Genomic_DNA"/>
</dbReference>
<reference evidence="3 4" key="1">
    <citation type="submission" date="2017-09" db="EMBL/GenBank/DDBJ databases">
        <authorList>
            <person name="Ehlers B."/>
            <person name="Leendertz F.H."/>
        </authorList>
    </citation>
    <scope>NUCLEOTIDE SEQUENCE [LARGE SCALE GENOMIC DNA]</scope>
    <source>
        <strain evidence="3 4">CGMCC 1.10978</strain>
    </source>
</reference>
<name>A0A286D7D4_9GAMM</name>
<protein>
    <submittedName>
        <fullName evidence="3">Uncharacterized protein</fullName>
    </submittedName>
</protein>
<organism evidence="3 4">
    <name type="scientific">Pseudoxanthomonas wuyuanensis</name>
    <dbReference type="NCBI Taxonomy" id="1073196"/>
    <lineage>
        <taxon>Bacteria</taxon>
        <taxon>Pseudomonadati</taxon>
        <taxon>Pseudomonadota</taxon>
        <taxon>Gammaproteobacteria</taxon>
        <taxon>Lysobacterales</taxon>
        <taxon>Lysobacteraceae</taxon>
        <taxon>Pseudoxanthomonas</taxon>
    </lineage>
</organism>
<keyword evidence="2" id="KW-0732">Signal</keyword>
<feature type="region of interest" description="Disordered" evidence="1">
    <location>
        <begin position="66"/>
        <end position="96"/>
    </location>
</feature>
<evidence type="ECO:0000256" key="2">
    <source>
        <dbReference type="SAM" id="SignalP"/>
    </source>
</evidence>
<dbReference type="Proteomes" id="UP000219374">
    <property type="component" value="Unassembled WGS sequence"/>
</dbReference>
<feature type="compositionally biased region" description="Basic and acidic residues" evidence="1">
    <location>
        <begin position="66"/>
        <end position="79"/>
    </location>
</feature>
<feature type="chain" id="PRO_5012470832" evidence="2">
    <location>
        <begin position="23"/>
        <end position="113"/>
    </location>
</feature>
<accession>A0A286D7D4</accession>